<sequence length="232" mass="25319">MFIMKYAPDGTRVWVRQFATDRSLGNRACRVLAARDGGIIVAGHAEGQFSPERRALQPLDSNINQDLYLARFKPDGTRTWAHRAALNTALIDVPEDLVEGPDGEFYVASFTEYNARPSDDPPSAQITRFAPDGTLVWHRRVPLPEDARTMFARAHALAVGRDEITVVGEYEVQATTTSSPQAAFLARLTFDGTFKSRQGMGKTALASAFGVGYAANGNVLVTGTSNQDLLRS</sequence>
<accession>A0A8H9L8S8</accession>
<dbReference type="AlphaFoldDB" id="A0A8H9L8S8"/>
<gene>
    <name evidence="1" type="ORF">GCM10008956_40440</name>
</gene>
<protein>
    <submittedName>
        <fullName evidence="1">Uncharacterized protein</fullName>
    </submittedName>
</protein>
<reference evidence="2" key="1">
    <citation type="journal article" date="2019" name="Int. J. Syst. Evol. Microbiol.">
        <title>The Global Catalogue of Microorganisms (GCM) 10K type strain sequencing project: providing services to taxonomists for standard genome sequencing and annotation.</title>
        <authorList>
            <consortium name="The Broad Institute Genomics Platform"/>
            <consortium name="The Broad Institute Genome Sequencing Center for Infectious Disease"/>
            <person name="Wu L."/>
            <person name="Ma J."/>
        </authorList>
    </citation>
    <scope>NUCLEOTIDE SEQUENCE [LARGE SCALE GENOMIC DNA]</scope>
    <source>
        <strain evidence="2">JCM 31047</strain>
    </source>
</reference>
<name>A0A8H9L8S8_9DEIO</name>
<dbReference type="RefSeq" id="WP_189062923.1">
    <property type="nucleotide sequence ID" value="NZ_BMQG01000042.1"/>
</dbReference>
<evidence type="ECO:0000313" key="2">
    <source>
        <dbReference type="Proteomes" id="UP000600547"/>
    </source>
</evidence>
<dbReference type="EMBL" id="BMQG01000042">
    <property type="protein sequence ID" value="GGM60716.1"/>
    <property type="molecule type" value="Genomic_DNA"/>
</dbReference>
<evidence type="ECO:0000313" key="1">
    <source>
        <dbReference type="EMBL" id="GGM60716.1"/>
    </source>
</evidence>
<dbReference type="Gene3D" id="2.80.10.50">
    <property type="match status" value="1"/>
</dbReference>
<dbReference type="Proteomes" id="UP000600547">
    <property type="component" value="Unassembled WGS sequence"/>
</dbReference>
<organism evidence="1 2">
    <name type="scientific">Deinococcus arenae</name>
    <dbReference type="NCBI Taxonomy" id="1452751"/>
    <lineage>
        <taxon>Bacteria</taxon>
        <taxon>Thermotogati</taxon>
        <taxon>Deinococcota</taxon>
        <taxon>Deinococci</taxon>
        <taxon>Deinococcales</taxon>
        <taxon>Deinococcaceae</taxon>
        <taxon>Deinococcus</taxon>
    </lineage>
</organism>
<keyword evidence="2" id="KW-1185">Reference proteome</keyword>
<comment type="caution">
    <text evidence="1">The sequence shown here is derived from an EMBL/GenBank/DDBJ whole genome shotgun (WGS) entry which is preliminary data.</text>
</comment>
<proteinExistence type="predicted"/>
<dbReference type="SUPFAM" id="SSF101898">
    <property type="entry name" value="NHL repeat"/>
    <property type="match status" value="1"/>
</dbReference>